<evidence type="ECO:0000313" key="2">
    <source>
        <dbReference type="EMBL" id="GMF13979.1"/>
    </source>
</evidence>
<reference evidence="2" key="1">
    <citation type="submission" date="2023-04" db="EMBL/GenBank/DDBJ databases">
        <title>Phytophthora lilii NBRC 32176.</title>
        <authorList>
            <person name="Ichikawa N."/>
            <person name="Sato H."/>
            <person name="Tonouchi N."/>
        </authorList>
    </citation>
    <scope>NUCLEOTIDE SEQUENCE</scope>
    <source>
        <strain evidence="2">NBRC 32176</strain>
    </source>
</reference>
<organism evidence="2 3">
    <name type="scientific">Phytophthora lilii</name>
    <dbReference type="NCBI Taxonomy" id="2077276"/>
    <lineage>
        <taxon>Eukaryota</taxon>
        <taxon>Sar</taxon>
        <taxon>Stramenopiles</taxon>
        <taxon>Oomycota</taxon>
        <taxon>Peronosporomycetes</taxon>
        <taxon>Peronosporales</taxon>
        <taxon>Peronosporaceae</taxon>
        <taxon>Phytophthora</taxon>
    </lineage>
</organism>
<dbReference type="AlphaFoldDB" id="A0A9W6WRI9"/>
<keyword evidence="1" id="KW-1133">Transmembrane helix</keyword>
<feature type="transmembrane region" description="Helical" evidence="1">
    <location>
        <begin position="42"/>
        <end position="61"/>
    </location>
</feature>
<evidence type="ECO:0000256" key="1">
    <source>
        <dbReference type="SAM" id="Phobius"/>
    </source>
</evidence>
<sequence length="67" mass="7364">MLMNAMIVTVVVMSDITTSDYHVKVCNDATYRIRNSRGVGQFVPALAIIFMVSLVPAVEILQHPNAT</sequence>
<keyword evidence="1" id="KW-0812">Transmembrane</keyword>
<evidence type="ECO:0000313" key="3">
    <source>
        <dbReference type="Proteomes" id="UP001165083"/>
    </source>
</evidence>
<dbReference type="Proteomes" id="UP001165083">
    <property type="component" value="Unassembled WGS sequence"/>
</dbReference>
<keyword evidence="3" id="KW-1185">Reference proteome</keyword>
<gene>
    <name evidence="2" type="ORF">Plil01_000439800</name>
</gene>
<name>A0A9W6WRI9_9STRA</name>
<comment type="caution">
    <text evidence="2">The sequence shown here is derived from an EMBL/GenBank/DDBJ whole genome shotgun (WGS) entry which is preliminary data.</text>
</comment>
<proteinExistence type="predicted"/>
<protein>
    <submittedName>
        <fullName evidence="2">Unnamed protein product</fullName>
    </submittedName>
</protein>
<accession>A0A9W6WRI9</accession>
<keyword evidence="1" id="KW-0472">Membrane</keyword>
<dbReference type="EMBL" id="BSXW01000178">
    <property type="protein sequence ID" value="GMF13979.1"/>
    <property type="molecule type" value="Genomic_DNA"/>
</dbReference>